<dbReference type="SUPFAM" id="SSF55073">
    <property type="entry name" value="Nucleotide cyclase"/>
    <property type="match status" value="1"/>
</dbReference>
<evidence type="ECO:0000256" key="2">
    <source>
        <dbReference type="SAM" id="MobiDB-lite"/>
    </source>
</evidence>
<dbReference type="InterPro" id="IPR052155">
    <property type="entry name" value="Biofilm_reg_signaling"/>
</dbReference>
<reference evidence="6 7" key="1">
    <citation type="submission" date="2019-06" db="EMBL/GenBank/DDBJ databases">
        <title>Saccharibacillus brassicae sp. nov., an endophytic bacterium isolated from Chinese cabbage seeds (Brassica pekinensis).</title>
        <authorList>
            <person name="Jiang L."/>
            <person name="Lee J."/>
            <person name="Kim S.W."/>
        </authorList>
    </citation>
    <scope>NUCLEOTIDE SEQUENCE [LARGE SCALE GENOMIC DNA]</scope>
    <source>
        <strain evidence="7">KCTC 43072 / ATSA2</strain>
    </source>
</reference>
<dbReference type="NCBIfam" id="TIGR00254">
    <property type="entry name" value="GGDEF"/>
    <property type="match status" value="1"/>
</dbReference>
<evidence type="ECO:0000313" key="7">
    <source>
        <dbReference type="Proteomes" id="UP000316968"/>
    </source>
</evidence>
<dbReference type="InterPro" id="IPR029787">
    <property type="entry name" value="Nucleotide_cyclase"/>
</dbReference>
<proteinExistence type="predicted"/>
<dbReference type="GO" id="GO:0016020">
    <property type="term" value="C:membrane"/>
    <property type="evidence" value="ECO:0007669"/>
    <property type="project" value="UniProtKB-UniRule"/>
</dbReference>
<feature type="transmembrane region" description="Helical" evidence="1">
    <location>
        <begin position="119"/>
        <end position="141"/>
    </location>
</feature>
<dbReference type="SMART" id="SM00267">
    <property type="entry name" value="GGDEF"/>
    <property type="match status" value="1"/>
</dbReference>
<feature type="domain" description="GGDEF" evidence="4">
    <location>
        <begin position="382"/>
        <end position="514"/>
    </location>
</feature>
<accession>A0A4Y6UX02</accession>
<keyword evidence="1" id="KW-1133">Transmembrane helix</keyword>
<gene>
    <name evidence="6" type="ORF">FFV09_08895</name>
</gene>
<feature type="transmembrane region" description="Helical" evidence="1">
    <location>
        <begin position="218"/>
        <end position="238"/>
    </location>
</feature>
<dbReference type="PROSITE" id="PS50883">
    <property type="entry name" value="EAL"/>
    <property type="match status" value="1"/>
</dbReference>
<dbReference type="InterPro" id="IPR001633">
    <property type="entry name" value="EAL_dom"/>
</dbReference>
<dbReference type="AlphaFoldDB" id="A0A4Y6UX02"/>
<feature type="transmembrane region" description="Helical" evidence="1">
    <location>
        <begin position="284"/>
        <end position="304"/>
    </location>
</feature>
<keyword evidence="7" id="KW-1185">Reference proteome</keyword>
<feature type="transmembrane region" description="Helical" evidence="1">
    <location>
        <begin position="324"/>
        <end position="347"/>
    </location>
</feature>
<keyword evidence="1" id="KW-0812">Transmembrane</keyword>
<feature type="region of interest" description="Disordered" evidence="2">
    <location>
        <begin position="1"/>
        <end position="25"/>
    </location>
</feature>
<dbReference type="CDD" id="cd01949">
    <property type="entry name" value="GGDEF"/>
    <property type="match status" value="1"/>
</dbReference>
<dbReference type="SMART" id="SM00052">
    <property type="entry name" value="EAL"/>
    <property type="match status" value="1"/>
</dbReference>
<dbReference type="CDD" id="cd01948">
    <property type="entry name" value="EAL"/>
    <property type="match status" value="1"/>
</dbReference>
<feature type="domain" description="MHYT" evidence="5">
    <location>
        <begin position="117"/>
        <end position="307"/>
    </location>
</feature>
<dbReference type="OrthoDB" id="9759607at2"/>
<evidence type="ECO:0000256" key="1">
    <source>
        <dbReference type="PROSITE-ProRule" id="PRU00244"/>
    </source>
</evidence>
<dbReference type="PROSITE" id="PS50887">
    <property type="entry name" value="GGDEF"/>
    <property type="match status" value="1"/>
</dbReference>
<feature type="transmembrane region" description="Helical" evidence="1">
    <location>
        <begin position="153"/>
        <end position="173"/>
    </location>
</feature>
<dbReference type="InterPro" id="IPR043128">
    <property type="entry name" value="Rev_trsase/Diguanyl_cyclase"/>
</dbReference>
<feature type="domain" description="EAL" evidence="3">
    <location>
        <begin position="523"/>
        <end position="776"/>
    </location>
</feature>
<feature type="transmembrane region" description="Helical" evidence="1">
    <location>
        <begin position="250"/>
        <end position="272"/>
    </location>
</feature>
<feature type="transmembrane region" description="Helical" evidence="1">
    <location>
        <begin position="185"/>
        <end position="209"/>
    </location>
</feature>
<dbReference type="PANTHER" id="PTHR44757:SF2">
    <property type="entry name" value="BIOFILM ARCHITECTURE MAINTENANCE PROTEIN MBAA"/>
    <property type="match status" value="1"/>
</dbReference>
<evidence type="ECO:0000259" key="4">
    <source>
        <dbReference type="PROSITE" id="PS50887"/>
    </source>
</evidence>
<name>A0A4Y6UX02_SACBS</name>
<dbReference type="EMBL" id="CP041217">
    <property type="protein sequence ID" value="QDH20956.1"/>
    <property type="molecule type" value="Genomic_DNA"/>
</dbReference>
<protein>
    <submittedName>
        <fullName evidence="6">EAL domain-containing protein</fullName>
    </submittedName>
</protein>
<keyword evidence="1" id="KW-0472">Membrane</keyword>
<evidence type="ECO:0000259" key="5">
    <source>
        <dbReference type="PROSITE" id="PS50924"/>
    </source>
</evidence>
<dbReference type="SUPFAM" id="SSF141868">
    <property type="entry name" value="EAL domain-like"/>
    <property type="match status" value="1"/>
</dbReference>
<dbReference type="Gene3D" id="3.20.20.450">
    <property type="entry name" value="EAL domain"/>
    <property type="match status" value="1"/>
</dbReference>
<dbReference type="InterPro" id="IPR035919">
    <property type="entry name" value="EAL_sf"/>
</dbReference>
<dbReference type="Gene3D" id="3.30.70.270">
    <property type="match status" value="1"/>
</dbReference>
<dbReference type="InterPro" id="IPR005330">
    <property type="entry name" value="MHYT_dom"/>
</dbReference>
<sequence>MRICTTANSRKKRDNGNPTSRSPGSLSIQAWTTLWKQGRTQEPAVSAGSFSCAYGGLSFFCGNCTVLMDFTRLFDIIKAKGYLPQARAFIVYATNIITQSGNRFMISVLVTGLTENWNGMLIVLSLAVALLSAYLGFDLAVGKSRSAKGAKRLRLAAAAVVLGTGTSLVHVMSLLSYHHRITPHYAPALVVSAVACASLSAYIMFALFARQSPLSSRLAGGVFGLGVTIMSTLGLFALRPGLFVAVDPFVGFFSVAILFIAAYFALYVLGNFRGSAASGMSKPGAALILGSGIFAMQYTLLGALRVDGVRSDAAVLDYAGLPSSYFVAGVSALVALILAITWIFMVFERRTLKQIAFLDPLTGLRNRYALPEEFERRAADLRLGSMVLINLDRFKVINDTLGRDLGDLLLTHAAKRIRTRIQEREALFRMDGDEFLLVGSDSDPNVLLQRVDRMLEEISRPYMIEGNELYVTASAGISLFPDHGSDRSSLLKAADAALYQAKSSGKDKTVFFNAGIGGQLSRKMELEKDLRLALEHRQFFIVYQPKWDAKLGREAGFEALLRWQHPDKGIVSPGEFIPIAEETGLIVPMTRWMLGEVCRLNRRWHDEGLFRVCVSVNMSYRVFESMTLLDMVEDALRSSGLEGAMLELEITESIAMKNMAITLSQLQRVRDLGVKVSMDDFGTGHSSLGRLDEIPVDTLKIDQSFVKSSDRVSKQALIVGIIGIARLLDLEVVAEGVETVEQAEFLLSRGCVLMQGYYYGRPMLPEEVEAGAWKLAAVTNQAASAD</sequence>
<dbReference type="KEGG" id="saca:FFV09_08895"/>
<feature type="compositionally biased region" description="Polar residues" evidence="2">
    <location>
        <begin position="16"/>
        <end position="25"/>
    </location>
</feature>
<evidence type="ECO:0000313" key="6">
    <source>
        <dbReference type="EMBL" id="QDH20956.1"/>
    </source>
</evidence>
<dbReference type="InterPro" id="IPR000160">
    <property type="entry name" value="GGDEF_dom"/>
</dbReference>
<dbReference type="Pfam" id="PF00563">
    <property type="entry name" value="EAL"/>
    <property type="match status" value="1"/>
</dbReference>
<organism evidence="6 7">
    <name type="scientific">Saccharibacillus brassicae</name>
    <dbReference type="NCBI Taxonomy" id="2583377"/>
    <lineage>
        <taxon>Bacteria</taxon>
        <taxon>Bacillati</taxon>
        <taxon>Bacillota</taxon>
        <taxon>Bacilli</taxon>
        <taxon>Bacillales</taxon>
        <taxon>Paenibacillaceae</taxon>
        <taxon>Saccharibacillus</taxon>
    </lineage>
</organism>
<evidence type="ECO:0000259" key="3">
    <source>
        <dbReference type="PROSITE" id="PS50883"/>
    </source>
</evidence>
<dbReference type="PANTHER" id="PTHR44757">
    <property type="entry name" value="DIGUANYLATE CYCLASE DGCP"/>
    <property type="match status" value="1"/>
</dbReference>
<feature type="transmembrane region" description="Helical" evidence="1">
    <location>
        <begin position="89"/>
        <end position="113"/>
    </location>
</feature>
<dbReference type="PROSITE" id="PS50924">
    <property type="entry name" value="MHYT"/>
    <property type="match status" value="1"/>
</dbReference>
<comment type="caution">
    <text evidence="1">Lacks conserved residue(s) required for the propagation of feature annotation.</text>
</comment>
<dbReference type="Pfam" id="PF00990">
    <property type="entry name" value="GGDEF"/>
    <property type="match status" value="1"/>
</dbReference>
<dbReference type="Proteomes" id="UP000316968">
    <property type="component" value="Chromosome"/>
</dbReference>